<dbReference type="EMBL" id="JAULSX010000010">
    <property type="protein sequence ID" value="KAK3485347.1"/>
    <property type="molecule type" value="Genomic_DNA"/>
</dbReference>
<gene>
    <name evidence="7" type="ORF">B0T23DRAFT_45909</name>
</gene>
<proteinExistence type="predicted"/>
<evidence type="ECO:0000256" key="1">
    <source>
        <dbReference type="ARBA" id="ARBA00022723"/>
    </source>
</evidence>
<keyword evidence="2" id="KW-0677">Repeat</keyword>
<evidence type="ECO:0000259" key="6">
    <source>
        <dbReference type="PROSITE" id="PS50157"/>
    </source>
</evidence>
<dbReference type="GO" id="GO:0000981">
    <property type="term" value="F:DNA-binding transcription factor activity, RNA polymerase II-specific"/>
    <property type="evidence" value="ECO:0007669"/>
    <property type="project" value="TreeGrafter"/>
</dbReference>
<dbReference type="InterPro" id="IPR022755">
    <property type="entry name" value="Znf_C2H2_jaz"/>
</dbReference>
<dbReference type="PROSITE" id="PS00028">
    <property type="entry name" value="ZINC_FINGER_C2H2_1"/>
    <property type="match status" value="4"/>
</dbReference>
<dbReference type="SUPFAM" id="SSF57667">
    <property type="entry name" value="beta-beta-alpha zinc fingers"/>
    <property type="match status" value="1"/>
</dbReference>
<dbReference type="GO" id="GO:0008270">
    <property type="term" value="F:zinc ion binding"/>
    <property type="evidence" value="ECO:0007669"/>
    <property type="project" value="UniProtKB-KW"/>
</dbReference>
<evidence type="ECO:0000313" key="7">
    <source>
        <dbReference type="EMBL" id="KAK3485347.1"/>
    </source>
</evidence>
<dbReference type="PANTHER" id="PTHR24409">
    <property type="entry name" value="ZINC FINGER PROTEIN 142"/>
    <property type="match status" value="1"/>
</dbReference>
<dbReference type="Gene3D" id="3.30.160.60">
    <property type="entry name" value="Classic Zinc Finger"/>
    <property type="match status" value="2"/>
</dbReference>
<dbReference type="InterPro" id="IPR013087">
    <property type="entry name" value="Znf_C2H2_type"/>
</dbReference>
<feature type="domain" description="C2H2-type" evidence="6">
    <location>
        <begin position="88"/>
        <end position="117"/>
    </location>
</feature>
<sequence>MVHLCHTCDQSFYDEDGLKEHLDDYYDHEAAHEYARYGCDTCLAIFNSDAARWQHMNAKGHVGHECRVCDNKYRSERGLIEHEVEDHNYCADCDKFFQNTNNIKQHLNSRIHRGQNIDCPYCRNCFTTVAGLTTHLETNSCRSAPSLNRDTIFEIVRQRDPRGFICKNLISWHGGESKPDRWTCTDSAWNGFAWACGLCSRVCRTRADLNKHLNSPAHYTVLYHCPNRNCPSEFKTLASIISHLESESCSLMPFDTVQKRMKQVLTSSHMLEF</sequence>
<dbReference type="Pfam" id="PF12171">
    <property type="entry name" value="zf-C2H2_jaz"/>
    <property type="match status" value="1"/>
</dbReference>
<dbReference type="RefSeq" id="XP_062688251.1">
    <property type="nucleotide sequence ID" value="XM_062841290.1"/>
</dbReference>
<accession>A0AAJ0HZ17</accession>
<reference evidence="7 8" key="1">
    <citation type="journal article" date="2023" name="Mol. Phylogenet. Evol.">
        <title>Genome-scale phylogeny and comparative genomics of the fungal order Sordariales.</title>
        <authorList>
            <person name="Hensen N."/>
            <person name="Bonometti L."/>
            <person name="Westerberg I."/>
            <person name="Brannstrom I.O."/>
            <person name="Guillou S."/>
            <person name="Cros-Aarteil S."/>
            <person name="Calhoun S."/>
            <person name="Haridas S."/>
            <person name="Kuo A."/>
            <person name="Mondo S."/>
            <person name="Pangilinan J."/>
            <person name="Riley R."/>
            <person name="LaButti K."/>
            <person name="Andreopoulos B."/>
            <person name="Lipzen A."/>
            <person name="Chen C."/>
            <person name="Yan M."/>
            <person name="Daum C."/>
            <person name="Ng V."/>
            <person name="Clum A."/>
            <person name="Steindorff A."/>
            <person name="Ohm R.A."/>
            <person name="Martin F."/>
            <person name="Silar P."/>
            <person name="Natvig D.O."/>
            <person name="Lalanne C."/>
            <person name="Gautier V."/>
            <person name="Ament-Velasquez S.L."/>
            <person name="Kruys A."/>
            <person name="Hutchinson M.I."/>
            <person name="Powell A.J."/>
            <person name="Barry K."/>
            <person name="Miller A.N."/>
            <person name="Grigoriev I.V."/>
            <person name="Debuchy R."/>
            <person name="Gladieux P."/>
            <person name="Hiltunen Thoren M."/>
            <person name="Johannesson H."/>
        </authorList>
    </citation>
    <scope>NUCLEOTIDE SEQUENCE [LARGE SCALE GENOMIC DNA]</scope>
    <source>
        <strain evidence="7 8">FGSC 10403</strain>
    </source>
</reference>
<dbReference type="GeneID" id="87878912"/>
<dbReference type="GO" id="GO:0000977">
    <property type="term" value="F:RNA polymerase II transcription regulatory region sequence-specific DNA binding"/>
    <property type="evidence" value="ECO:0007669"/>
    <property type="project" value="TreeGrafter"/>
</dbReference>
<keyword evidence="1" id="KW-0479">Metal-binding</keyword>
<comment type="caution">
    <text evidence="7">The sequence shown here is derived from an EMBL/GenBank/DDBJ whole genome shotgun (WGS) entry which is preliminary data.</text>
</comment>
<dbReference type="GO" id="GO:0005634">
    <property type="term" value="C:nucleus"/>
    <property type="evidence" value="ECO:0007669"/>
    <property type="project" value="TreeGrafter"/>
</dbReference>
<dbReference type="InterPro" id="IPR036236">
    <property type="entry name" value="Znf_C2H2_sf"/>
</dbReference>
<dbReference type="Proteomes" id="UP001285908">
    <property type="component" value="Unassembled WGS sequence"/>
</dbReference>
<organism evidence="7 8">
    <name type="scientific">Neurospora hispaniola</name>
    <dbReference type="NCBI Taxonomy" id="588809"/>
    <lineage>
        <taxon>Eukaryota</taxon>
        <taxon>Fungi</taxon>
        <taxon>Dikarya</taxon>
        <taxon>Ascomycota</taxon>
        <taxon>Pezizomycotina</taxon>
        <taxon>Sordariomycetes</taxon>
        <taxon>Sordariomycetidae</taxon>
        <taxon>Sordariales</taxon>
        <taxon>Sordariaceae</taxon>
        <taxon>Neurospora</taxon>
    </lineage>
</organism>
<dbReference type="PROSITE" id="PS50157">
    <property type="entry name" value="ZINC_FINGER_C2H2_2"/>
    <property type="match status" value="1"/>
</dbReference>
<dbReference type="Pfam" id="PF12874">
    <property type="entry name" value="zf-met"/>
    <property type="match status" value="1"/>
</dbReference>
<dbReference type="AlphaFoldDB" id="A0AAJ0HZ17"/>
<evidence type="ECO:0000256" key="2">
    <source>
        <dbReference type="ARBA" id="ARBA00022737"/>
    </source>
</evidence>
<dbReference type="SMART" id="SM00355">
    <property type="entry name" value="ZnF_C2H2"/>
    <property type="match status" value="7"/>
</dbReference>
<dbReference type="PANTHER" id="PTHR24409:SF356">
    <property type="entry name" value="C2H2 FINGER DOMAIN TRANSCRIPTION FACTOR (EUROFUNG)"/>
    <property type="match status" value="1"/>
</dbReference>
<keyword evidence="3 5" id="KW-0863">Zinc-finger</keyword>
<evidence type="ECO:0000256" key="3">
    <source>
        <dbReference type="ARBA" id="ARBA00022771"/>
    </source>
</evidence>
<keyword evidence="4" id="KW-0862">Zinc</keyword>
<protein>
    <recommendedName>
        <fullName evidence="6">C2H2-type domain-containing protein</fullName>
    </recommendedName>
</protein>
<evidence type="ECO:0000256" key="5">
    <source>
        <dbReference type="PROSITE-ProRule" id="PRU00042"/>
    </source>
</evidence>
<evidence type="ECO:0000313" key="8">
    <source>
        <dbReference type="Proteomes" id="UP001285908"/>
    </source>
</evidence>
<evidence type="ECO:0000256" key="4">
    <source>
        <dbReference type="ARBA" id="ARBA00022833"/>
    </source>
</evidence>
<name>A0AAJ0HZ17_9PEZI</name>
<keyword evidence="8" id="KW-1185">Reference proteome</keyword>